<name>A0A8H6TQS9_MYCCL</name>
<protein>
    <submittedName>
        <fullName evidence="1">NB-ARC domain-containing protein</fullName>
    </submittedName>
</protein>
<organism evidence="1 2">
    <name type="scientific">Mycena chlorophos</name>
    <name type="common">Agaric fungus</name>
    <name type="synonym">Agaricus chlorophos</name>
    <dbReference type="NCBI Taxonomy" id="658473"/>
    <lineage>
        <taxon>Eukaryota</taxon>
        <taxon>Fungi</taxon>
        <taxon>Dikarya</taxon>
        <taxon>Basidiomycota</taxon>
        <taxon>Agaricomycotina</taxon>
        <taxon>Agaricomycetes</taxon>
        <taxon>Agaricomycetidae</taxon>
        <taxon>Agaricales</taxon>
        <taxon>Marasmiineae</taxon>
        <taxon>Mycenaceae</taxon>
        <taxon>Mycena</taxon>
    </lineage>
</organism>
<dbReference type="AlphaFoldDB" id="A0A8H6TQS9"/>
<accession>A0A8H6TQS9</accession>
<reference evidence="1" key="1">
    <citation type="submission" date="2020-05" db="EMBL/GenBank/DDBJ databases">
        <title>Mycena genomes resolve the evolution of fungal bioluminescence.</title>
        <authorList>
            <person name="Tsai I.J."/>
        </authorList>
    </citation>
    <scope>NUCLEOTIDE SEQUENCE</scope>
    <source>
        <strain evidence="1">110903Hualien_Pintung</strain>
    </source>
</reference>
<evidence type="ECO:0000313" key="1">
    <source>
        <dbReference type="EMBL" id="KAF7322283.1"/>
    </source>
</evidence>
<evidence type="ECO:0000313" key="2">
    <source>
        <dbReference type="Proteomes" id="UP000613580"/>
    </source>
</evidence>
<proteinExistence type="predicted"/>
<keyword evidence="2" id="KW-1185">Reference proteome</keyword>
<sequence>MDSAHELPASSDLAAATPVDPAPAWLDELLATANHLKAPDHLPAAEHVFDAIRKILSTVKNLNTSQELKELWESLVHIGLIIQNAQAETPGVGGLVSDFQKLLEKIQDDVEQLPSKQAGFEQSQHLLDLTTRNLQKHYNKIVDFKKDLTVSQSD</sequence>
<gene>
    <name evidence="1" type="ORF">HMN09_00005700</name>
</gene>
<dbReference type="EMBL" id="JACAZE010000001">
    <property type="protein sequence ID" value="KAF7322283.1"/>
    <property type="molecule type" value="Genomic_DNA"/>
</dbReference>
<dbReference type="Proteomes" id="UP000613580">
    <property type="component" value="Unassembled WGS sequence"/>
</dbReference>
<comment type="caution">
    <text evidence="1">The sequence shown here is derived from an EMBL/GenBank/DDBJ whole genome shotgun (WGS) entry which is preliminary data.</text>
</comment>